<evidence type="ECO:0000256" key="1">
    <source>
        <dbReference type="SAM" id="MobiDB-lite"/>
    </source>
</evidence>
<comment type="caution">
    <text evidence="2">The sequence shown here is derived from an EMBL/GenBank/DDBJ whole genome shotgun (WGS) entry which is preliminary data.</text>
</comment>
<gene>
    <name evidence="2" type="ORF">RUM44_009485</name>
</gene>
<evidence type="ECO:0000313" key="3">
    <source>
        <dbReference type="Proteomes" id="UP001359485"/>
    </source>
</evidence>
<dbReference type="EMBL" id="JAWJWF010000045">
    <property type="protein sequence ID" value="KAK6627008.1"/>
    <property type="molecule type" value="Genomic_DNA"/>
</dbReference>
<sequence>MGNEWADEHVVPAVRKWMKNTFGKGGKDNTEYVTSGIRFRRRDKRNAREEIPVGQKHIKSEVDESELPNDG</sequence>
<accession>A0ABR1AUA5</accession>
<protein>
    <submittedName>
        <fullName evidence="2">Uncharacterized protein</fullName>
    </submittedName>
</protein>
<name>A0ABR1AUA5_POLSC</name>
<reference evidence="2 3" key="1">
    <citation type="submission" date="2023-09" db="EMBL/GenBank/DDBJ databases">
        <title>Genomes of two closely related lineages of the louse Polyplax serrata with different host specificities.</title>
        <authorList>
            <person name="Martinu J."/>
            <person name="Tarabai H."/>
            <person name="Stefka J."/>
            <person name="Hypsa V."/>
        </authorList>
    </citation>
    <scope>NUCLEOTIDE SEQUENCE [LARGE SCALE GENOMIC DNA]</scope>
    <source>
        <strain evidence="2">98ZLc_SE</strain>
    </source>
</reference>
<dbReference type="Proteomes" id="UP001359485">
    <property type="component" value="Unassembled WGS sequence"/>
</dbReference>
<organism evidence="2 3">
    <name type="scientific">Polyplax serrata</name>
    <name type="common">Common mouse louse</name>
    <dbReference type="NCBI Taxonomy" id="468196"/>
    <lineage>
        <taxon>Eukaryota</taxon>
        <taxon>Metazoa</taxon>
        <taxon>Ecdysozoa</taxon>
        <taxon>Arthropoda</taxon>
        <taxon>Hexapoda</taxon>
        <taxon>Insecta</taxon>
        <taxon>Pterygota</taxon>
        <taxon>Neoptera</taxon>
        <taxon>Paraneoptera</taxon>
        <taxon>Psocodea</taxon>
        <taxon>Troctomorpha</taxon>
        <taxon>Phthiraptera</taxon>
        <taxon>Anoplura</taxon>
        <taxon>Polyplacidae</taxon>
        <taxon>Polyplax</taxon>
    </lineage>
</organism>
<evidence type="ECO:0000313" key="2">
    <source>
        <dbReference type="EMBL" id="KAK6627008.1"/>
    </source>
</evidence>
<keyword evidence="3" id="KW-1185">Reference proteome</keyword>
<proteinExistence type="predicted"/>
<feature type="region of interest" description="Disordered" evidence="1">
    <location>
        <begin position="43"/>
        <end position="71"/>
    </location>
</feature>